<dbReference type="CDD" id="cd00609">
    <property type="entry name" value="AAT_like"/>
    <property type="match status" value="1"/>
</dbReference>
<dbReference type="InterPro" id="IPR015421">
    <property type="entry name" value="PyrdxlP-dep_Trfase_major"/>
</dbReference>
<dbReference type="InterPro" id="IPR036388">
    <property type="entry name" value="WH-like_DNA-bd_sf"/>
</dbReference>
<dbReference type="Pfam" id="PF00155">
    <property type="entry name" value="Aminotran_1_2"/>
    <property type="match status" value="1"/>
</dbReference>
<dbReference type="PROSITE" id="PS50949">
    <property type="entry name" value="HTH_GNTR"/>
    <property type="match status" value="1"/>
</dbReference>
<dbReference type="SMART" id="SM00345">
    <property type="entry name" value="HTH_GNTR"/>
    <property type="match status" value="1"/>
</dbReference>
<name>A0A4U9XPM6_9STRE</name>
<evidence type="ECO:0000256" key="2">
    <source>
        <dbReference type="ARBA" id="ARBA00022576"/>
    </source>
</evidence>
<dbReference type="GO" id="GO:0003677">
    <property type="term" value="F:DNA binding"/>
    <property type="evidence" value="ECO:0007669"/>
    <property type="project" value="UniProtKB-KW"/>
</dbReference>
<dbReference type="InterPro" id="IPR000524">
    <property type="entry name" value="Tscrpt_reg_HTH_GntR"/>
</dbReference>
<proteinExistence type="inferred from homology"/>
<keyword evidence="3" id="KW-0663">Pyridoxal phosphate</keyword>
<dbReference type="Pfam" id="PF00392">
    <property type="entry name" value="GntR"/>
    <property type="match status" value="1"/>
</dbReference>
<sequence>MMTSIYQKIIDDLVRAIDQETLQKGAKIPSIRQLSTEYGCSKDSVQKALLELKHRCYIYSVPKSGYYVIGKVKEIPLLDFNLADYNSLAYKNFKLCLNETMTQDEDYLFSYYSKIEGLDELLRALEKHLANHTVYCKASEIIITSGTQQALYILTQLVSSEYKKSILLEKPTYSRMEKMVKGLGVPFETIDRTFQGLDLDRLESFFKSGKFKFFYTISRFSNPLGLSYTKEEKQAIVTLAKRYDVYIIEDDYLGDFTAKNEMPLHYFDTDQKVIYLKSFSMSVFPSLRIAALVLPEKLRKPFLNHKSMIDLDTNIIMQRALSLYLTNGMFERNFERLYHYFQEKMLTLSDYFSKNYPQVNYRLTPQFVIISLPSQVPMIKTLQEGSYDFQRLQGSSYLKFPLLKANPELLTSLLSDLEMGTKQRENLRLESKKT</sequence>
<dbReference type="Gene3D" id="1.10.10.10">
    <property type="entry name" value="Winged helix-like DNA-binding domain superfamily/Winged helix DNA-binding domain"/>
    <property type="match status" value="1"/>
</dbReference>
<dbReference type="InterPro" id="IPR036390">
    <property type="entry name" value="WH_DNA-bd_sf"/>
</dbReference>
<protein>
    <submittedName>
        <fullName evidence="8">GntR family transcriptional regulator</fullName>
    </submittedName>
</protein>
<accession>A0A4U9XPM6</accession>
<keyword evidence="4" id="KW-0805">Transcription regulation</keyword>
<dbReference type="PANTHER" id="PTHR46577:SF1">
    <property type="entry name" value="HTH-TYPE TRANSCRIPTIONAL REGULATORY PROTEIN GABR"/>
    <property type="match status" value="1"/>
</dbReference>
<keyword evidence="2" id="KW-0808">Transferase</keyword>
<dbReference type="Proteomes" id="UP000394068">
    <property type="component" value="Unassembled WGS sequence"/>
</dbReference>
<evidence type="ECO:0000259" key="7">
    <source>
        <dbReference type="PROSITE" id="PS50949"/>
    </source>
</evidence>
<dbReference type="SUPFAM" id="SSF46785">
    <property type="entry name" value="Winged helix' DNA-binding domain"/>
    <property type="match status" value="1"/>
</dbReference>
<keyword evidence="5" id="KW-0238">DNA-binding</keyword>
<evidence type="ECO:0000313" key="9">
    <source>
        <dbReference type="Proteomes" id="UP000394068"/>
    </source>
</evidence>
<dbReference type="EMBL" id="CABEHT010000001">
    <property type="protein sequence ID" value="VTS14708.1"/>
    <property type="molecule type" value="Genomic_DNA"/>
</dbReference>
<dbReference type="PANTHER" id="PTHR46577">
    <property type="entry name" value="HTH-TYPE TRANSCRIPTIONAL REGULATORY PROTEIN GABR"/>
    <property type="match status" value="1"/>
</dbReference>
<dbReference type="InterPro" id="IPR015424">
    <property type="entry name" value="PyrdxlP-dep_Trfase"/>
</dbReference>
<keyword evidence="6" id="KW-0804">Transcription</keyword>
<dbReference type="GO" id="GO:0008483">
    <property type="term" value="F:transaminase activity"/>
    <property type="evidence" value="ECO:0007669"/>
    <property type="project" value="UniProtKB-KW"/>
</dbReference>
<organism evidence="8 9">
    <name type="scientific">Streptococcus pseudoporcinus</name>
    <dbReference type="NCBI Taxonomy" id="361101"/>
    <lineage>
        <taxon>Bacteria</taxon>
        <taxon>Bacillati</taxon>
        <taxon>Bacillota</taxon>
        <taxon>Bacilli</taxon>
        <taxon>Lactobacillales</taxon>
        <taxon>Streptococcaceae</taxon>
        <taxon>Streptococcus</taxon>
    </lineage>
</organism>
<dbReference type="SUPFAM" id="SSF53383">
    <property type="entry name" value="PLP-dependent transferases"/>
    <property type="match status" value="1"/>
</dbReference>
<feature type="domain" description="HTH gntR-type" evidence="7">
    <location>
        <begin position="3"/>
        <end position="71"/>
    </location>
</feature>
<comment type="similarity">
    <text evidence="1">In the C-terminal section; belongs to the class-I pyridoxal-phosphate-dependent aminotransferase family.</text>
</comment>
<dbReference type="InterPro" id="IPR051446">
    <property type="entry name" value="HTH_trans_reg/aminotransferase"/>
</dbReference>
<dbReference type="InterPro" id="IPR004839">
    <property type="entry name" value="Aminotransferase_I/II_large"/>
</dbReference>
<dbReference type="GO" id="GO:0030170">
    <property type="term" value="F:pyridoxal phosphate binding"/>
    <property type="evidence" value="ECO:0007669"/>
    <property type="project" value="InterPro"/>
</dbReference>
<evidence type="ECO:0000256" key="1">
    <source>
        <dbReference type="ARBA" id="ARBA00005384"/>
    </source>
</evidence>
<evidence type="ECO:0000256" key="4">
    <source>
        <dbReference type="ARBA" id="ARBA00023015"/>
    </source>
</evidence>
<evidence type="ECO:0000256" key="3">
    <source>
        <dbReference type="ARBA" id="ARBA00022898"/>
    </source>
</evidence>
<evidence type="ECO:0000313" key="8">
    <source>
        <dbReference type="EMBL" id="VTS14708.1"/>
    </source>
</evidence>
<evidence type="ECO:0000256" key="6">
    <source>
        <dbReference type="ARBA" id="ARBA00023163"/>
    </source>
</evidence>
<dbReference type="GO" id="GO:0003700">
    <property type="term" value="F:DNA-binding transcription factor activity"/>
    <property type="evidence" value="ECO:0007669"/>
    <property type="project" value="InterPro"/>
</dbReference>
<dbReference type="AlphaFoldDB" id="A0A4U9XPM6"/>
<dbReference type="Gene3D" id="3.40.640.10">
    <property type="entry name" value="Type I PLP-dependent aspartate aminotransferase-like (Major domain)"/>
    <property type="match status" value="1"/>
</dbReference>
<keyword evidence="2" id="KW-0032">Aminotransferase</keyword>
<gene>
    <name evidence="8" type="primary">yjiR</name>
    <name evidence="8" type="ORF">NCTC5386_01269</name>
</gene>
<reference evidence="8 9" key="1">
    <citation type="submission" date="2019-05" db="EMBL/GenBank/DDBJ databases">
        <authorList>
            <consortium name="Pathogen Informatics"/>
        </authorList>
    </citation>
    <scope>NUCLEOTIDE SEQUENCE [LARGE SCALE GENOMIC DNA]</scope>
    <source>
        <strain evidence="8 9">NCTC5386</strain>
    </source>
</reference>
<dbReference type="CDD" id="cd07377">
    <property type="entry name" value="WHTH_GntR"/>
    <property type="match status" value="1"/>
</dbReference>
<evidence type="ECO:0000256" key="5">
    <source>
        <dbReference type="ARBA" id="ARBA00023125"/>
    </source>
</evidence>